<name>A0A840YRV5_9SPHN</name>
<comment type="caution">
    <text evidence="1">The sequence shown here is derived from an EMBL/GenBank/DDBJ whole genome shotgun (WGS) entry which is preliminary data.</text>
</comment>
<evidence type="ECO:0000313" key="2">
    <source>
        <dbReference type="Proteomes" id="UP000527143"/>
    </source>
</evidence>
<dbReference type="EMBL" id="JACIJF010000017">
    <property type="protein sequence ID" value="MBB5712405.1"/>
    <property type="molecule type" value="Genomic_DNA"/>
</dbReference>
<proteinExistence type="predicted"/>
<dbReference type="Proteomes" id="UP000527143">
    <property type="component" value="Unassembled WGS sequence"/>
</dbReference>
<organism evidence="1 2">
    <name type="scientific">Sphingomonas xinjiangensis</name>
    <dbReference type="NCBI Taxonomy" id="643568"/>
    <lineage>
        <taxon>Bacteria</taxon>
        <taxon>Pseudomonadati</taxon>
        <taxon>Pseudomonadota</taxon>
        <taxon>Alphaproteobacteria</taxon>
        <taxon>Sphingomonadales</taxon>
        <taxon>Sphingomonadaceae</taxon>
        <taxon>Sphingomonas</taxon>
    </lineage>
</organism>
<accession>A0A840YRV5</accession>
<dbReference type="AlphaFoldDB" id="A0A840YRV5"/>
<evidence type="ECO:0000313" key="1">
    <source>
        <dbReference type="EMBL" id="MBB5712405.1"/>
    </source>
</evidence>
<sequence length="72" mass="7962">MELHGSIVENLDGAAASARRLRGHPVYKDTLLFWGELLQEARRVRQTASDQQLAALDMAITNLESELADRAA</sequence>
<keyword evidence="2" id="KW-1185">Reference proteome</keyword>
<reference evidence="1 2" key="1">
    <citation type="submission" date="2020-08" db="EMBL/GenBank/DDBJ databases">
        <title>Genomic Encyclopedia of Type Strains, Phase IV (KMG-IV): sequencing the most valuable type-strain genomes for metagenomic binning, comparative biology and taxonomic classification.</title>
        <authorList>
            <person name="Goeker M."/>
        </authorList>
    </citation>
    <scope>NUCLEOTIDE SEQUENCE [LARGE SCALE GENOMIC DNA]</scope>
    <source>
        <strain evidence="1 2">DSM 26736</strain>
    </source>
</reference>
<gene>
    <name evidence="1" type="ORF">FHT02_003664</name>
</gene>
<protein>
    <submittedName>
        <fullName evidence="1">Uncharacterized protein</fullName>
    </submittedName>
</protein>